<name>A0ABV3L8F9_9RHOB</name>
<keyword evidence="2" id="KW-1185">Reference proteome</keyword>
<dbReference type="SUPFAM" id="SSF48452">
    <property type="entry name" value="TPR-like"/>
    <property type="match status" value="1"/>
</dbReference>
<evidence type="ECO:0000313" key="1">
    <source>
        <dbReference type="EMBL" id="MEV8467808.1"/>
    </source>
</evidence>
<accession>A0ABV3L8F9</accession>
<dbReference type="EMBL" id="JBFBVU010000018">
    <property type="protein sequence ID" value="MEV8467808.1"/>
    <property type="molecule type" value="Genomic_DNA"/>
</dbReference>
<dbReference type="Gene3D" id="1.25.40.10">
    <property type="entry name" value="Tetratricopeptide repeat domain"/>
    <property type="match status" value="1"/>
</dbReference>
<sequence length="163" mass="17770">MVLAGEEQLDALFDRLADPELANWQQVENEIWGIWSKSGSDTADLLLERGRQAMAAGDMPAAIDHLSALIDHAPQFAEGYNARATAYFQAGLLGLSMRDIEATLALNPRHFGALSGLAMIFEQVGDEARALDAYRMVNAIHPHRPNVKDAMKRLEAGLGETAL</sequence>
<gene>
    <name evidence="1" type="ORF">AB0T83_13590</name>
</gene>
<dbReference type="InterPro" id="IPR011990">
    <property type="entry name" value="TPR-like_helical_dom_sf"/>
</dbReference>
<dbReference type="SMART" id="SM00028">
    <property type="entry name" value="TPR"/>
    <property type="match status" value="3"/>
</dbReference>
<protein>
    <submittedName>
        <fullName evidence="1">Tetratricopeptide repeat protein</fullName>
    </submittedName>
</protein>
<reference evidence="1 2" key="1">
    <citation type="submission" date="2024-07" db="EMBL/GenBank/DDBJ databases">
        <authorList>
            <person name="Kang M."/>
        </authorList>
    </citation>
    <scope>NUCLEOTIDE SEQUENCE [LARGE SCALE GENOMIC DNA]</scope>
    <source>
        <strain evidence="1 2">DFM31</strain>
    </source>
</reference>
<dbReference type="Pfam" id="PF13432">
    <property type="entry name" value="TPR_16"/>
    <property type="match status" value="2"/>
</dbReference>
<evidence type="ECO:0000313" key="2">
    <source>
        <dbReference type="Proteomes" id="UP001553161"/>
    </source>
</evidence>
<comment type="caution">
    <text evidence="1">The sequence shown here is derived from an EMBL/GenBank/DDBJ whole genome shotgun (WGS) entry which is preliminary data.</text>
</comment>
<dbReference type="InterPro" id="IPR019734">
    <property type="entry name" value="TPR_rpt"/>
</dbReference>
<dbReference type="Proteomes" id="UP001553161">
    <property type="component" value="Unassembled WGS sequence"/>
</dbReference>
<organism evidence="1 2">
    <name type="scientific">Meridianimarinicoccus marinus</name>
    <dbReference type="NCBI Taxonomy" id="3231483"/>
    <lineage>
        <taxon>Bacteria</taxon>
        <taxon>Pseudomonadati</taxon>
        <taxon>Pseudomonadota</taxon>
        <taxon>Alphaproteobacteria</taxon>
        <taxon>Rhodobacterales</taxon>
        <taxon>Paracoccaceae</taxon>
        <taxon>Meridianimarinicoccus</taxon>
    </lineage>
</organism>
<proteinExistence type="predicted"/>